<evidence type="ECO:0000259" key="9">
    <source>
        <dbReference type="SMART" id="SM00986"/>
    </source>
</evidence>
<evidence type="ECO:0000256" key="2">
    <source>
        <dbReference type="ARBA" id="ARBA00022723"/>
    </source>
</evidence>
<accession>A0A7W5B8C7</accession>
<dbReference type="PANTHER" id="PTHR33693">
    <property type="entry name" value="TYPE-5 URACIL-DNA GLYCOSYLASE"/>
    <property type="match status" value="1"/>
</dbReference>
<dbReference type="GO" id="GO:0051539">
    <property type="term" value="F:4 iron, 4 sulfur cluster binding"/>
    <property type="evidence" value="ECO:0007669"/>
    <property type="project" value="UniProtKB-KW"/>
</dbReference>
<keyword evidence="5" id="KW-0408">Iron</keyword>
<dbReference type="InterPro" id="IPR051536">
    <property type="entry name" value="UDG_Type-4/5"/>
</dbReference>
<keyword evidence="1" id="KW-0004">4Fe-4S</keyword>
<feature type="compositionally biased region" description="Low complexity" evidence="8">
    <location>
        <begin position="97"/>
        <end position="120"/>
    </location>
</feature>
<keyword evidence="10" id="KW-0548">Nucleotidyltransferase</keyword>
<dbReference type="Proteomes" id="UP000541535">
    <property type="component" value="Unassembled WGS sequence"/>
</dbReference>
<dbReference type="SUPFAM" id="SSF52141">
    <property type="entry name" value="Uracil-DNA glycosylase-like"/>
    <property type="match status" value="1"/>
</dbReference>
<organism evidence="10 11">
    <name type="scientific">Pseudoduganella violacea</name>
    <dbReference type="NCBI Taxonomy" id="1715466"/>
    <lineage>
        <taxon>Bacteria</taxon>
        <taxon>Pseudomonadati</taxon>
        <taxon>Pseudomonadota</taxon>
        <taxon>Betaproteobacteria</taxon>
        <taxon>Burkholderiales</taxon>
        <taxon>Oxalobacteraceae</taxon>
        <taxon>Telluria group</taxon>
        <taxon>Pseudoduganella</taxon>
    </lineage>
</organism>
<comment type="caution">
    <text evidence="10">The sequence shown here is derived from an EMBL/GenBank/DDBJ whole genome shotgun (WGS) entry which is preliminary data.</text>
</comment>
<dbReference type="GO" id="GO:0097506">
    <property type="term" value="F:deaminated base DNA N-glycosylase activity"/>
    <property type="evidence" value="ECO:0007669"/>
    <property type="project" value="UniProtKB-ARBA"/>
</dbReference>
<dbReference type="InterPro" id="IPR005122">
    <property type="entry name" value="Uracil-DNA_glycosylase-like"/>
</dbReference>
<dbReference type="EC" id="2.7.7.7" evidence="10"/>
<evidence type="ECO:0000313" key="11">
    <source>
        <dbReference type="Proteomes" id="UP000541535"/>
    </source>
</evidence>
<keyword evidence="6" id="KW-0411">Iron-sulfur</keyword>
<evidence type="ECO:0000256" key="3">
    <source>
        <dbReference type="ARBA" id="ARBA00022763"/>
    </source>
</evidence>
<proteinExistence type="predicted"/>
<evidence type="ECO:0000256" key="8">
    <source>
        <dbReference type="SAM" id="MobiDB-lite"/>
    </source>
</evidence>
<dbReference type="PANTHER" id="PTHR33693:SF1">
    <property type="entry name" value="TYPE-4 URACIL-DNA GLYCOSYLASE"/>
    <property type="match status" value="1"/>
</dbReference>
<dbReference type="EMBL" id="JACHXD010000003">
    <property type="protein sequence ID" value="MBB3118411.1"/>
    <property type="molecule type" value="Genomic_DNA"/>
</dbReference>
<dbReference type="GO" id="GO:0006281">
    <property type="term" value="P:DNA repair"/>
    <property type="evidence" value="ECO:0007669"/>
    <property type="project" value="UniProtKB-KW"/>
</dbReference>
<dbReference type="InterPro" id="IPR036895">
    <property type="entry name" value="Uracil-DNA_glycosylase-like_sf"/>
</dbReference>
<keyword evidence="10" id="KW-0808">Transferase</keyword>
<keyword evidence="7" id="KW-0234">DNA repair</keyword>
<keyword evidence="4" id="KW-0378">Hydrolase</keyword>
<gene>
    <name evidence="10" type="ORF">FHS03_001442</name>
</gene>
<keyword evidence="2" id="KW-0479">Metal-binding</keyword>
<dbReference type="SMART" id="SM00986">
    <property type="entry name" value="UDG"/>
    <property type="match status" value="1"/>
</dbReference>
<evidence type="ECO:0000256" key="4">
    <source>
        <dbReference type="ARBA" id="ARBA00022801"/>
    </source>
</evidence>
<sequence>MSQTSQRSAVFLAEMGIAPHWKLRQHADAFQDEAPDAVLHPVETAQAAPAPSAPQTVAPAVQTAPPVAAPSAVAPSAAASDDSNAWFDDAPIPAPAPVAAAPAPMRAPATPSQPAAQRPAAPRPPAPPLDDSTAWFDDAPMPAPAPARAPAAAAPAAGPVSDAAIAAMDWPQLQAAVKSCTRCELCHSRKAAVPGRGDQHAQWLVLAAAPSAADEADAAAGGNAGPLSDEAGKLLDNMLKAVDLSTVEGAYIGTLVKCRPSGADGGERAPSADEVAACRPFLDRELELSGARLLLAIGHPAGKGLLGAAARGKVLRYDGRPTVATYHPADLLRRPEDKGKAWADLCLARSAHAGRL</sequence>
<dbReference type="RefSeq" id="WP_183440330.1">
    <property type="nucleotide sequence ID" value="NZ_JACHXD010000003.1"/>
</dbReference>
<dbReference type="AlphaFoldDB" id="A0A7W5B8C7"/>
<feature type="domain" description="Uracil-DNA glycosylase-like" evidence="9">
    <location>
        <begin position="194"/>
        <end position="346"/>
    </location>
</feature>
<dbReference type="Pfam" id="PF03167">
    <property type="entry name" value="UDG"/>
    <property type="match status" value="1"/>
</dbReference>
<evidence type="ECO:0000256" key="1">
    <source>
        <dbReference type="ARBA" id="ARBA00022485"/>
    </source>
</evidence>
<evidence type="ECO:0000256" key="6">
    <source>
        <dbReference type="ARBA" id="ARBA00023014"/>
    </source>
</evidence>
<protein>
    <submittedName>
        <fullName evidence="10">DNA polymerase</fullName>
        <ecNumber evidence="10">2.7.7.7</ecNumber>
    </submittedName>
</protein>
<evidence type="ECO:0000256" key="7">
    <source>
        <dbReference type="ARBA" id="ARBA00023204"/>
    </source>
</evidence>
<keyword evidence="11" id="KW-1185">Reference proteome</keyword>
<dbReference type="GO" id="GO:0046872">
    <property type="term" value="F:metal ion binding"/>
    <property type="evidence" value="ECO:0007669"/>
    <property type="project" value="UniProtKB-KW"/>
</dbReference>
<dbReference type="SMART" id="SM00987">
    <property type="entry name" value="UreE_C"/>
    <property type="match status" value="1"/>
</dbReference>
<dbReference type="GO" id="GO:0003887">
    <property type="term" value="F:DNA-directed DNA polymerase activity"/>
    <property type="evidence" value="ECO:0007669"/>
    <property type="project" value="UniProtKB-EC"/>
</dbReference>
<feature type="region of interest" description="Disordered" evidence="8">
    <location>
        <begin position="44"/>
        <end position="63"/>
    </location>
</feature>
<keyword evidence="3" id="KW-0227">DNA damage</keyword>
<reference evidence="10 11" key="1">
    <citation type="submission" date="2020-08" db="EMBL/GenBank/DDBJ databases">
        <title>Genomic Encyclopedia of Type Strains, Phase III (KMG-III): the genomes of soil and plant-associated and newly described type strains.</title>
        <authorList>
            <person name="Whitman W."/>
        </authorList>
    </citation>
    <scope>NUCLEOTIDE SEQUENCE [LARGE SCALE GENOMIC DNA]</scope>
    <source>
        <strain evidence="10 11">CECT 8897</strain>
    </source>
</reference>
<feature type="region of interest" description="Disordered" evidence="8">
    <location>
        <begin position="72"/>
        <end position="150"/>
    </location>
</feature>
<evidence type="ECO:0000313" key="10">
    <source>
        <dbReference type="EMBL" id="MBB3118411.1"/>
    </source>
</evidence>
<dbReference type="Gene3D" id="3.40.470.10">
    <property type="entry name" value="Uracil-DNA glycosylase-like domain"/>
    <property type="match status" value="1"/>
</dbReference>
<name>A0A7W5B8C7_9BURK</name>
<evidence type="ECO:0000256" key="5">
    <source>
        <dbReference type="ARBA" id="ARBA00023004"/>
    </source>
</evidence>
<dbReference type="CDD" id="cd10030">
    <property type="entry name" value="UDG-F4_TTUDGA_SPO1dp_like"/>
    <property type="match status" value="1"/>
</dbReference>